<dbReference type="AlphaFoldDB" id="A0A6L4WTF0"/>
<dbReference type="EMBL" id="WFKK01000025">
    <property type="protein sequence ID" value="KAB7888412.1"/>
    <property type="molecule type" value="Genomic_DNA"/>
</dbReference>
<evidence type="ECO:0000313" key="8">
    <source>
        <dbReference type="EMBL" id="KAB7888412.1"/>
    </source>
</evidence>
<comment type="pathway">
    <text evidence="7">Cell wall biogenesis; peptidoglycan biosynthesis.</text>
</comment>
<dbReference type="Pfam" id="PF01177">
    <property type="entry name" value="Asp_Glu_race"/>
    <property type="match status" value="1"/>
</dbReference>
<proteinExistence type="inferred from homology"/>
<name>A0A6L4WTF0_9BACT</name>
<feature type="active site" description="Proton donor/acceptor" evidence="7">
    <location>
        <position position="71"/>
    </location>
</feature>
<evidence type="ECO:0000256" key="2">
    <source>
        <dbReference type="ARBA" id="ARBA00013090"/>
    </source>
</evidence>
<dbReference type="FunFam" id="3.40.50.1860:FF:000001">
    <property type="entry name" value="Glutamate racemase"/>
    <property type="match status" value="1"/>
</dbReference>
<feature type="binding site" evidence="7">
    <location>
        <begin position="72"/>
        <end position="73"/>
    </location>
    <ligand>
        <name>substrate</name>
    </ligand>
</feature>
<dbReference type="InterPro" id="IPR004391">
    <property type="entry name" value="Glu_race"/>
</dbReference>
<feature type="binding site" evidence="7">
    <location>
        <begin position="39"/>
        <end position="40"/>
    </location>
    <ligand>
        <name>substrate</name>
    </ligand>
</feature>
<dbReference type="SUPFAM" id="SSF53681">
    <property type="entry name" value="Aspartate/glutamate racemase"/>
    <property type="match status" value="2"/>
</dbReference>
<evidence type="ECO:0000256" key="4">
    <source>
        <dbReference type="ARBA" id="ARBA00022984"/>
    </source>
</evidence>
<dbReference type="GO" id="GO:0071555">
    <property type="term" value="P:cell wall organization"/>
    <property type="evidence" value="ECO:0007669"/>
    <property type="project" value="UniProtKB-KW"/>
</dbReference>
<keyword evidence="3 7" id="KW-0133">Cell shape</keyword>
<dbReference type="RefSeq" id="WP_152279763.1">
    <property type="nucleotide sequence ID" value="NZ_WFKK01000025.1"/>
</dbReference>
<protein>
    <recommendedName>
        <fullName evidence="2 7">Glutamate racemase</fullName>
        <ecNumber evidence="2 7">5.1.1.3</ecNumber>
    </recommendedName>
</protein>
<gene>
    <name evidence="7 8" type="primary">murI</name>
    <name evidence="8" type="ORF">GBG19_09245</name>
</gene>
<evidence type="ECO:0000256" key="6">
    <source>
        <dbReference type="ARBA" id="ARBA00023316"/>
    </source>
</evidence>
<accession>A0A6L4WTF0</accession>
<feature type="binding site" evidence="7">
    <location>
        <begin position="185"/>
        <end position="186"/>
    </location>
    <ligand>
        <name>substrate</name>
    </ligand>
</feature>
<dbReference type="PANTHER" id="PTHR21198:SF3">
    <property type="entry name" value="GLUTAMATE RACEMASE"/>
    <property type="match status" value="1"/>
</dbReference>
<dbReference type="Gene3D" id="3.40.50.1860">
    <property type="match status" value="2"/>
</dbReference>
<sequence>MKVGVFDSGLGGLTVVSAITEIFRGADVFYIADTKYAPYGEKTQEQILKRCIEITDFLIKEHQITALIVACNTATSASIKTLRDKYPELILIGTEPGIKPAIEATKTNNIGVLATPATLKGDKYQLLVNELFKSKQISLFEQACPGLVEQIEKGEVSSELTIKMLETWLEPMKRNRVDTIVLGCTHYPLASDAIKQIMGYDISLIQTGWAIAKRLKSLSLEKNHINEGLLNISVYFTGDINQNMIKKIFEKTEYNKKITIRKYDI</sequence>
<dbReference type="InterPro" id="IPR001920">
    <property type="entry name" value="Asp/Glu_race"/>
</dbReference>
<comment type="catalytic activity">
    <reaction evidence="1 7">
        <text>L-glutamate = D-glutamate</text>
        <dbReference type="Rhea" id="RHEA:12813"/>
        <dbReference type="ChEBI" id="CHEBI:29985"/>
        <dbReference type="ChEBI" id="CHEBI:29986"/>
        <dbReference type="EC" id="5.1.1.3"/>
    </reaction>
</comment>
<keyword evidence="5 7" id="KW-0413">Isomerase</keyword>
<evidence type="ECO:0000256" key="3">
    <source>
        <dbReference type="ARBA" id="ARBA00022960"/>
    </source>
</evidence>
<dbReference type="GO" id="GO:0009252">
    <property type="term" value="P:peptidoglycan biosynthetic process"/>
    <property type="evidence" value="ECO:0007669"/>
    <property type="project" value="UniProtKB-UniRule"/>
</dbReference>
<dbReference type="InterPro" id="IPR015942">
    <property type="entry name" value="Asp/Glu/hydantoin_racemase"/>
</dbReference>
<dbReference type="PANTHER" id="PTHR21198">
    <property type="entry name" value="GLUTAMATE RACEMASE"/>
    <property type="match status" value="1"/>
</dbReference>
<dbReference type="Proteomes" id="UP000472839">
    <property type="component" value="Unassembled WGS sequence"/>
</dbReference>
<feature type="active site" description="Proton donor/acceptor" evidence="7">
    <location>
        <position position="184"/>
    </location>
</feature>
<feature type="binding site" evidence="7">
    <location>
        <begin position="7"/>
        <end position="8"/>
    </location>
    <ligand>
        <name>substrate</name>
    </ligand>
</feature>
<dbReference type="GO" id="GO:0008360">
    <property type="term" value="P:regulation of cell shape"/>
    <property type="evidence" value="ECO:0007669"/>
    <property type="project" value="UniProtKB-KW"/>
</dbReference>
<evidence type="ECO:0000313" key="9">
    <source>
        <dbReference type="Proteomes" id="UP000472839"/>
    </source>
</evidence>
<comment type="function">
    <text evidence="7">Provides the (R)-glutamate required for cell wall biosynthesis.</text>
</comment>
<evidence type="ECO:0000256" key="1">
    <source>
        <dbReference type="ARBA" id="ARBA00001602"/>
    </source>
</evidence>
<evidence type="ECO:0000256" key="7">
    <source>
        <dbReference type="HAMAP-Rule" id="MF_00258"/>
    </source>
</evidence>
<dbReference type="HAMAP" id="MF_00258">
    <property type="entry name" value="Glu_racemase"/>
    <property type="match status" value="1"/>
</dbReference>
<evidence type="ECO:0000256" key="5">
    <source>
        <dbReference type="ARBA" id="ARBA00023235"/>
    </source>
</evidence>
<dbReference type="InterPro" id="IPR018187">
    <property type="entry name" value="Asp/Glu_racemase_AS_1"/>
</dbReference>
<organism evidence="8 9">
    <name type="scientific">Poseidonibacter ostreae</name>
    <dbReference type="NCBI Taxonomy" id="2654171"/>
    <lineage>
        <taxon>Bacteria</taxon>
        <taxon>Pseudomonadati</taxon>
        <taxon>Campylobacterota</taxon>
        <taxon>Epsilonproteobacteria</taxon>
        <taxon>Campylobacterales</taxon>
        <taxon>Arcobacteraceae</taxon>
        <taxon>Poseidonibacter</taxon>
    </lineage>
</organism>
<keyword evidence="6 7" id="KW-0961">Cell wall biogenesis/degradation</keyword>
<keyword evidence="4 7" id="KW-0573">Peptidoglycan synthesis</keyword>
<dbReference type="PROSITE" id="PS00923">
    <property type="entry name" value="ASP_GLU_RACEMASE_1"/>
    <property type="match status" value="1"/>
</dbReference>
<dbReference type="UniPathway" id="UPA00219"/>
<reference evidence="8 9" key="1">
    <citation type="submission" date="2019-10" db="EMBL/GenBank/DDBJ databases">
        <title>Poseidonibacter ostreae sp. nov., isolated from the gut of the Ostrea denselamellosa.</title>
        <authorList>
            <person name="Choi A."/>
        </authorList>
    </citation>
    <scope>NUCLEOTIDE SEQUENCE [LARGE SCALE GENOMIC DNA]</scope>
    <source>
        <strain evidence="8 9">SJOD-M-33</strain>
    </source>
</reference>
<comment type="caution">
    <text evidence="8">The sequence shown here is derived from an EMBL/GenBank/DDBJ whole genome shotgun (WGS) entry which is preliminary data.</text>
</comment>
<dbReference type="NCBIfam" id="TIGR00067">
    <property type="entry name" value="glut_race"/>
    <property type="match status" value="1"/>
</dbReference>
<dbReference type="GO" id="GO:0008881">
    <property type="term" value="F:glutamate racemase activity"/>
    <property type="evidence" value="ECO:0007669"/>
    <property type="project" value="UniProtKB-UniRule"/>
</dbReference>
<comment type="similarity">
    <text evidence="7">Belongs to the aspartate/glutamate racemases family.</text>
</comment>
<dbReference type="EC" id="5.1.1.3" evidence="2 7"/>